<evidence type="ECO:0000313" key="1">
    <source>
        <dbReference type="EMBL" id="MDR7272419.1"/>
    </source>
</evidence>
<dbReference type="InterPro" id="IPR013780">
    <property type="entry name" value="Glyco_hydro_b"/>
</dbReference>
<dbReference type="RefSeq" id="WP_310271527.1">
    <property type="nucleotide sequence ID" value="NZ_JAVDXU010000005.1"/>
</dbReference>
<gene>
    <name evidence="1" type="ORF">J2X20_005102</name>
</gene>
<feature type="non-terminal residue" evidence="1">
    <location>
        <position position="1"/>
    </location>
</feature>
<reference evidence="1 2" key="1">
    <citation type="submission" date="2023-07" db="EMBL/GenBank/DDBJ databases">
        <title>Sorghum-associated microbial communities from plants grown in Nebraska, USA.</title>
        <authorList>
            <person name="Schachtman D."/>
        </authorList>
    </citation>
    <scope>NUCLEOTIDE SEQUENCE [LARGE SCALE GENOMIC DNA]</scope>
    <source>
        <strain evidence="1 2">BE314</strain>
    </source>
</reference>
<dbReference type="SUPFAM" id="SSF117125">
    <property type="entry name" value="Putative glucosidase YicI, C-terminal domain"/>
    <property type="match status" value="1"/>
</dbReference>
<dbReference type="EMBL" id="JAVDXU010000005">
    <property type="protein sequence ID" value="MDR7272419.1"/>
    <property type="molecule type" value="Genomic_DNA"/>
</dbReference>
<keyword evidence="1" id="KW-0326">Glycosidase</keyword>
<sequence length="80" mass="8687">DYDYARGTVLRVFELDDGKSVAFTVVGADGKVAARGTVSRQGQRYAAEVSEGALRDWCLDVDGRRSPVQVDGAALYWTMA</sequence>
<evidence type="ECO:0000313" key="2">
    <source>
        <dbReference type="Proteomes" id="UP001180453"/>
    </source>
</evidence>
<keyword evidence="1" id="KW-0378">Hydrolase</keyword>
<organism evidence="1 2">
    <name type="scientific">Roseateles saccharophilus</name>
    <name type="common">Pseudomonas saccharophila</name>
    <dbReference type="NCBI Taxonomy" id="304"/>
    <lineage>
        <taxon>Bacteria</taxon>
        <taxon>Pseudomonadati</taxon>
        <taxon>Pseudomonadota</taxon>
        <taxon>Betaproteobacteria</taxon>
        <taxon>Burkholderiales</taxon>
        <taxon>Sphaerotilaceae</taxon>
        <taxon>Roseateles</taxon>
    </lineage>
</organism>
<dbReference type="Proteomes" id="UP001180453">
    <property type="component" value="Unassembled WGS sequence"/>
</dbReference>
<keyword evidence="2" id="KW-1185">Reference proteome</keyword>
<accession>A0ABU1YU78</accession>
<name>A0ABU1YU78_ROSSA</name>
<protein>
    <submittedName>
        <fullName evidence="1">Alpha-D-xyloside xylohydrolase</fullName>
        <ecNumber evidence="1">3.2.1.177</ecNumber>
    </submittedName>
</protein>
<comment type="caution">
    <text evidence="1">The sequence shown here is derived from an EMBL/GenBank/DDBJ whole genome shotgun (WGS) entry which is preliminary data.</text>
</comment>
<dbReference type="Gene3D" id="2.60.40.1180">
    <property type="entry name" value="Golgi alpha-mannosidase II"/>
    <property type="match status" value="1"/>
</dbReference>
<dbReference type="EC" id="3.2.1.177" evidence="1"/>
<proteinExistence type="predicted"/>
<dbReference type="GO" id="GO:0061634">
    <property type="term" value="F:alpha-D-xyloside xylohydrolase"/>
    <property type="evidence" value="ECO:0007669"/>
    <property type="project" value="UniProtKB-EC"/>
</dbReference>